<name>A0ABT1PZM2_9ACTN</name>
<gene>
    <name evidence="1" type="ORF">NGB36_21595</name>
</gene>
<comment type="caution">
    <text evidence="1">The sequence shown here is derived from an EMBL/GenBank/DDBJ whole genome shotgun (WGS) entry which is preliminary data.</text>
</comment>
<organism evidence="1 2">
    <name type="scientific">Streptomyces humicola</name>
    <dbReference type="NCBI Taxonomy" id="2953240"/>
    <lineage>
        <taxon>Bacteria</taxon>
        <taxon>Bacillati</taxon>
        <taxon>Actinomycetota</taxon>
        <taxon>Actinomycetes</taxon>
        <taxon>Kitasatosporales</taxon>
        <taxon>Streptomycetaceae</taxon>
        <taxon>Streptomyces</taxon>
    </lineage>
</organism>
<evidence type="ECO:0000313" key="1">
    <source>
        <dbReference type="EMBL" id="MCQ4083130.1"/>
    </source>
</evidence>
<proteinExistence type="predicted"/>
<evidence type="ECO:0000313" key="2">
    <source>
        <dbReference type="Proteomes" id="UP001057702"/>
    </source>
</evidence>
<dbReference type="Proteomes" id="UP001057702">
    <property type="component" value="Unassembled WGS sequence"/>
</dbReference>
<dbReference type="EMBL" id="JANFNG010000018">
    <property type="protein sequence ID" value="MCQ4083130.1"/>
    <property type="molecule type" value="Genomic_DNA"/>
</dbReference>
<keyword evidence="2" id="KW-1185">Reference proteome</keyword>
<reference evidence="1" key="1">
    <citation type="submission" date="2022-06" db="EMBL/GenBank/DDBJ databases">
        <title>Draft genome sequence of Streptomyces sp. RB6PN25 isolated from peat swamp forest in Thailand.</title>
        <authorList>
            <person name="Duangmal K."/>
            <person name="Klaysubun C."/>
        </authorList>
    </citation>
    <scope>NUCLEOTIDE SEQUENCE</scope>
    <source>
        <strain evidence="1">RB6PN25</strain>
    </source>
</reference>
<dbReference type="RefSeq" id="WP_255922047.1">
    <property type="nucleotide sequence ID" value="NZ_JANFNG010000018.1"/>
</dbReference>
<sequence length="165" mass="17818">MRNFVRMPWQWTAGVALAVVALAAAVIAVIAVFAHVRAPQEAAGPGSGALSTPTVTSQDVDRAAYAHGCVTERDGIASCFVWDQNGAQAYADPSKRKRIGLLRYGVQPFSCQTRGETAAKADVANRRYYSSWWLRYAGPSATAWVNAVEILGGWDHGKVPHLEQC</sequence>
<protein>
    <submittedName>
        <fullName evidence="1">Uncharacterized protein</fullName>
    </submittedName>
</protein>
<accession>A0ABT1PZM2</accession>